<dbReference type="Proteomes" id="UP000008237">
    <property type="component" value="Unassembled WGS sequence"/>
</dbReference>
<name>E2BCR2_HARSA</name>
<proteinExistence type="predicted"/>
<sequence>VATSVPSERLFSKAGLILTQQRNRLKGRLLSQLLFL</sequence>
<dbReference type="SUPFAM" id="SSF53098">
    <property type="entry name" value="Ribonuclease H-like"/>
    <property type="match status" value="1"/>
</dbReference>
<reference evidence="2 3" key="1">
    <citation type="journal article" date="2010" name="Science">
        <title>Genomic comparison of the ants Camponotus floridanus and Harpegnathos saltator.</title>
        <authorList>
            <person name="Bonasio R."/>
            <person name="Zhang G."/>
            <person name="Ye C."/>
            <person name="Mutti N.S."/>
            <person name="Fang X."/>
            <person name="Qin N."/>
            <person name="Donahue G."/>
            <person name="Yang P."/>
            <person name="Li Q."/>
            <person name="Li C."/>
            <person name="Zhang P."/>
            <person name="Huang Z."/>
            <person name="Berger S.L."/>
            <person name="Reinberg D."/>
            <person name="Wang J."/>
            <person name="Liebig J."/>
        </authorList>
    </citation>
    <scope>NUCLEOTIDE SEQUENCE [LARGE SCALE GENOMIC DNA]</scope>
    <source>
        <strain evidence="2 3">R22 G/1</strain>
    </source>
</reference>
<dbReference type="EMBL" id="GL447354">
    <property type="protein sequence ID" value="EFN86513.1"/>
    <property type="molecule type" value="Genomic_DNA"/>
</dbReference>
<dbReference type="InterPro" id="IPR012337">
    <property type="entry name" value="RNaseH-like_sf"/>
</dbReference>
<protein>
    <recommendedName>
        <fullName evidence="1">HAT C-terminal dimerisation domain-containing protein</fullName>
    </recommendedName>
</protein>
<keyword evidence="3" id="KW-1185">Reference proteome</keyword>
<accession>E2BCR2</accession>
<evidence type="ECO:0000313" key="2">
    <source>
        <dbReference type="EMBL" id="EFN86513.1"/>
    </source>
</evidence>
<dbReference type="InterPro" id="IPR008906">
    <property type="entry name" value="HATC_C_dom"/>
</dbReference>
<feature type="non-terminal residue" evidence="2">
    <location>
        <position position="1"/>
    </location>
</feature>
<dbReference type="Pfam" id="PF05699">
    <property type="entry name" value="Dimer_Tnp_hAT"/>
    <property type="match status" value="1"/>
</dbReference>
<feature type="non-terminal residue" evidence="2">
    <location>
        <position position="36"/>
    </location>
</feature>
<gene>
    <name evidence="2" type="ORF">EAI_02075</name>
</gene>
<evidence type="ECO:0000259" key="1">
    <source>
        <dbReference type="Pfam" id="PF05699"/>
    </source>
</evidence>
<organism evidence="3">
    <name type="scientific">Harpegnathos saltator</name>
    <name type="common">Jerdon's jumping ant</name>
    <dbReference type="NCBI Taxonomy" id="610380"/>
    <lineage>
        <taxon>Eukaryota</taxon>
        <taxon>Metazoa</taxon>
        <taxon>Ecdysozoa</taxon>
        <taxon>Arthropoda</taxon>
        <taxon>Hexapoda</taxon>
        <taxon>Insecta</taxon>
        <taxon>Pterygota</taxon>
        <taxon>Neoptera</taxon>
        <taxon>Endopterygota</taxon>
        <taxon>Hymenoptera</taxon>
        <taxon>Apocrita</taxon>
        <taxon>Aculeata</taxon>
        <taxon>Formicoidea</taxon>
        <taxon>Formicidae</taxon>
        <taxon>Ponerinae</taxon>
        <taxon>Ponerini</taxon>
        <taxon>Harpegnathos</taxon>
    </lineage>
</organism>
<dbReference type="AlphaFoldDB" id="E2BCR2"/>
<dbReference type="InParanoid" id="E2BCR2"/>
<dbReference type="GO" id="GO:0046983">
    <property type="term" value="F:protein dimerization activity"/>
    <property type="evidence" value="ECO:0007669"/>
    <property type="project" value="InterPro"/>
</dbReference>
<evidence type="ECO:0000313" key="3">
    <source>
        <dbReference type="Proteomes" id="UP000008237"/>
    </source>
</evidence>
<feature type="domain" description="HAT C-terminal dimerisation" evidence="1">
    <location>
        <begin position="2"/>
        <end position="36"/>
    </location>
</feature>